<proteinExistence type="predicted"/>
<dbReference type="RefSeq" id="WP_211560402.1">
    <property type="nucleotide sequence ID" value="NZ_JAGVRK010000001.1"/>
</dbReference>
<organism evidence="1 2">
    <name type="scientific">Metabacillus flavus</name>
    <dbReference type="NCBI Taxonomy" id="2823519"/>
    <lineage>
        <taxon>Bacteria</taxon>
        <taxon>Bacillati</taxon>
        <taxon>Bacillota</taxon>
        <taxon>Bacilli</taxon>
        <taxon>Bacillales</taxon>
        <taxon>Bacillaceae</taxon>
        <taxon>Metabacillus</taxon>
    </lineage>
</organism>
<evidence type="ECO:0000313" key="1">
    <source>
        <dbReference type="EMBL" id="MBS2970325.1"/>
    </source>
</evidence>
<comment type="caution">
    <text evidence="1">The sequence shown here is derived from an EMBL/GenBank/DDBJ whole genome shotgun (WGS) entry which is preliminary data.</text>
</comment>
<name>A0ABS5LHU5_9BACI</name>
<protein>
    <submittedName>
        <fullName evidence="1">Uncharacterized protein</fullName>
    </submittedName>
</protein>
<dbReference type="EMBL" id="JAGVRK010000001">
    <property type="protein sequence ID" value="MBS2970325.1"/>
    <property type="molecule type" value="Genomic_DNA"/>
</dbReference>
<keyword evidence="2" id="KW-1185">Reference proteome</keyword>
<gene>
    <name evidence="1" type="ORF">J9317_16380</name>
</gene>
<dbReference type="Proteomes" id="UP000682403">
    <property type="component" value="Unassembled WGS sequence"/>
</dbReference>
<evidence type="ECO:0000313" key="2">
    <source>
        <dbReference type="Proteomes" id="UP000682403"/>
    </source>
</evidence>
<accession>A0ABS5LHU5</accession>
<reference evidence="1 2" key="1">
    <citation type="submission" date="2021-04" db="EMBL/GenBank/DDBJ databases">
        <title>Metabacillus sp. strain KIGAM252 whole genome sequence.</title>
        <authorList>
            <person name="Seo M.-J."/>
            <person name="Cho E.-S."/>
            <person name="Hwang C.Y."/>
            <person name="Yoon D.J."/>
        </authorList>
    </citation>
    <scope>NUCLEOTIDE SEQUENCE [LARGE SCALE GENOMIC DNA]</scope>
    <source>
        <strain evidence="1 2">KIGAM252</strain>
    </source>
</reference>
<sequence length="99" mass="11746">MGYFYKHFGKKLEVSYKKYTGVDYYHFVFKKGKKMMIVYDVVVEEGELTIEWSERKRMIWKETFKESSQGTFSSEAGSSMHTINLKGEKTRGGCRIEFR</sequence>